<feature type="region of interest" description="Disordered" evidence="1">
    <location>
        <begin position="17"/>
        <end position="46"/>
    </location>
</feature>
<protein>
    <submittedName>
        <fullName evidence="2">Uncharacterized protein</fullName>
    </submittedName>
</protein>
<feature type="region of interest" description="Disordered" evidence="1">
    <location>
        <begin position="193"/>
        <end position="215"/>
    </location>
</feature>
<feature type="non-terminal residue" evidence="2">
    <location>
        <position position="281"/>
    </location>
</feature>
<feature type="region of interest" description="Disordered" evidence="1">
    <location>
        <begin position="228"/>
        <end position="281"/>
    </location>
</feature>
<keyword evidence="3" id="KW-1185">Reference proteome</keyword>
<feature type="compositionally biased region" description="Polar residues" evidence="1">
    <location>
        <begin position="143"/>
        <end position="159"/>
    </location>
</feature>
<organism evidence="2 3">
    <name type="scientific">Coccomyxa subellipsoidea (strain C-169)</name>
    <name type="common">Green microalga</name>
    <dbReference type="NCBI Taxonomy" id="574566"/>
    <lineage>
        <taxon>Eukaryota</taxon>
        <taxon>Viridiplantae</taxon>
        <taxon>Chlorophyta</taxon>
        <taxon>core chlorophytes</taxon>
        <taxon>Trebouxiophyceae</taxon>
        <taxon>Trebouxiophyceae incertae sedis</taxon>
        <taxon>Coccomyxaceae</taxon>
        <taxon>Coccomyxa</taxon>
        <taxon>Coccomyxa subellipsoidea</taxon>
    </lineage>
</organism>
<name>I0YWF6_COCSC</name>
<sequence length="281" mass="30491">MEATPYALPVRHAWWTDSTPDTEKENRPHQISLLSLQSHKPPDPISLQSCAPERFDGNGHYISQKDKRERIASEDHGTYQGGMDDIRQPSYSGFNQALEAAAAQTSTAITDMPAPSTPTGRRRSSMGDPSSPPSKRPMFATVYGSSPGNTPMPRSSSSVLRDLPIAPKKPVSPFNEPCRTLKFNTGMPPCMQSCPGRAQDSARRHAAGNSHPRVRVRRALDLQTPGAQRGLDCSFASPFEPSHSLSSQSPDPCTPRASAPASVEPGEQLCSLDETSDWQQG</sequence>
<gene>
    <name evidence="2" type="ORF">COCSUDRAFT_47669</name>
</gene>
<accession>I0YWF6</accession>
<dbReference type="KEGG" id="csl:COCSUDRAFT_47669"/>
<evidence type="ECO:0000313" key="2">
    <source>
        <dbReference type="EMBL" id="EIE22725.1"/>
    </source>
</evidence>
<proteinExistence type="predicted"/>
<dbReference type="OrthoDB" id="10481245at2759"/>
<dbReference type="GeneID" id="17040712"/>
<evidence type="ECO:0000256" key="1">
    <source>
        <dbReference type="SAM" id="MobiDB-lite"/>
    </source>
</evidence>
<comment type="caution">
    <text evidence="2">The sequence shown here is derived from an EMBL/GenBank/DDBJ whole genome shotgun (WGS) entry which is preliminary data.</text>
</comment>
<dbReference type="Proteomes" id="UP000007264">
    <property type="component" value="Unassembled WGS sequence"/>
</dbReference>
<reference evidence="2 3" key="1">
    <citation type="journal article" date="2012" name="Genome Biol.">
        <title>The genome of the polar eukaryotic microalga coccomyxa subellipsoidea reveals traits of cold adaptation.</title>
        <authorList>
            <person name="Blanc G."/>
            <person name="Agarkova I."/>
            <person name="Grimwood J."/>
            <person name="Kuo A."/>
            <person name="Brueggeman A."/>
            <person name="Dunigan D."/>
            <person name="Gurnon J."/>
            <person name="Ladunga I."/>
            <person name="Lindquist E."/>
            <person name="Lucas S."/>
            <person name="Pangilinan J."/>
            <person name="Proschold T."/>
            <person name="Salamov A."/>
            <person name="Schmutz J."/>
            <person name="Weeks D."/>
            <person name="Yamada T."/>
            <person name="Claverie J.M."/>
            <person name="Grigoriev I."/>
            <person name="Van Etten J."/>
            <person name="Lomsadze A."/>
            <person name="Borodovsky M."/>
        </authorList>
    </citation>
    <scope>NUCLEOTIDE SEQUENCE [LARGE SCALE GENOMIC DNA]</scope>
    <source>
        <strain evidence="2 3">C-169</strain>
    </source>
</reference>
<dbReference type="AlphaFoldDB" id="I0YWF6"/>
<dbReference type="RefSeq" id="XP_005647269.1">
    <property type="nucleotide sequence ID" value="XM_005647212.1"/>
</dbReference>
<evidence type="ECO:0000313" key="3">
    <source>
        <dbReference type="Proteomes" id="UP000007264"/>
    </source>
</evidence>
<dbReference type="EMBL" id="AGSI01000009">
    <property type="protein sequence ID" value="EIE22725.1"/>
    <property type="molecule type" value="Genomic_DNA"/>
</dbReference>
<feature type="region of interest" description="Disordered" evidence="1">
    <location>
        <begin position="105"/>
        <end position="159"/>
    </location>
</feature>